<dbReference type="CDD" id="cd00761">
    <property type="entry name" value="Glyco_tranf_GTA_type"/>
    <property type="match status" value="1"/>
</dbReference>
<keyword evidence="2 4" id="KW-0808">Transferase</keyword>
<evidence type="ECO:0000313" key="4">
    <source>
        <dbReference type="EMBL" id="MDK7186383.1"/>
    </source>
</evidence>
<dbReference type="PANTHER" id="PTHR22916:SF51">
    <property type="entry name" value="GLYCOSYLTRANSFERASE EPSH-RELATED"/>
    <property type="match status" value="1"/>
</dbReference>
<gene>
    <name evidence="4" type="ORF">QP433_00125</name>
</gene>
<dbReference type="GO" id="GO:0016757">
    <property type="term" value="F:glycosyltransferase activity"/>
    <property type="evidence" value="ECO:0007669"/>
    <property type="project" value="UniProtKB-KW"/>
</dbReference>
<evidence type="ECO:0000313" key="5">
    <source>
        <dbReference type="Proteomes" id="UP001229251"/>
    </source>
</evidence>
<accession>A0AAJ1Q279</accession>
<dbReference type="Pfam" id="PF00535">
    <property type="entry name" value="Glycos_transf_2"/>
    <property type="match status" value="1"/>
</dbReference>
<dbReference type="InterPro" id="IPR029044">
    <property type="entry name" value="Nucleotide-diphossugar_trans"/>
</dbReference>
<proteinExistence type="predicted"/>
<evidence type="ECO:0000256" key="2">
    <source>
        <dbReference type="ARBA" id="ARBA00022679"/>
    </source>
</evidence>
<reference evidence="4" key="1">
    <citation type="submission" date="2023-05" db="EMBL/GenBank/DDBJ databases">
        <title>Cataloging the Phylogenetic Diversity of Human Bladder Bacteria.</title>
        <authorList>
            <person name="Du J."/>
        </authorList>
    </citation>
    <scope>NUCLEOTIDE SEQUENCE</scope>
    <source>
        <strain evidence="4">UMB1231</strain>
    </source>
</reference>
<dbReference type="Gene3D" id="3.90.550.10">
    <property type="entry name" value="Spore Coat Polysaccharide Biosynthesis Protein SpsA, Chain A"/>
    <property type="match status" value="1"/>
</dbReference>
<organism evidence="4 5">
    <name type="scientific">Facklamia hominis</name>
    <dbReference type="NCBI Taxonomy" id="178214"/>
    <lineage>
        <taxon>Bacteria</taxon>
        <taxon>Bacillati</taxon>
        <taxon>Bacillota</taxon>
        <taxon>Bacilli</taxon>
        <taxon>Lactobacillales</taxon>
        <taxon>Aerococcaceae</taxon>
        <taxon>Facklamia</taxon>
    </lineage>
</organism>
<evidence type="ECO:0000256" key="1">
    <source>
        <dbReference type="ARBA" id="ARBA00022676"/>
    </source>
</evidence>
<dbReference type="RefSeq" id="WP_285065094.1">
    <property type="nucleotide sequence ID" value="NZ_CP138857.1"/>
</dbReference>
<feature type="domain" description="Glycosyltransferase 2-like" evidence="3">
    <location>
        <begin position="5"/>
        <end position="141"/>
    </location>
</feature>
<dbReference type="EMBL" id="JASOOE010000001">
    <property type="protein sequence ID" value="MDK7186383.1"/>
    <property type="molecule type" value="Genomic_DNA"/>
</dbReference>
<dbReference type="EC" id="2.4.-.-" evidence="4"/>
<evidence type="ECO:0000259" key="3">
    <source>
        <dbReference type="Pfam" id="PF00535"/>
    </source>
</evidence>
<dbReference type="Proteomes" id="UP001229251">
    <property type="component" value="Unassembled WGS sequence"/>
</dbReference>
<protein>
    <submittedName>
        <fullName evidence="4">Glycosyltransferase</fullName>
        <ecNumber evidence="4">2.4.-.-</ecNumber>
    </submittedName>
</protein>
<sequence length="355" mass="41760">MVKLSIVIAIYNVEKYLNICLDSFLNQSNKNFELILVNDGSTDNSKNICNEYSHFPFIKVIHQKNQGVSEARNTGITAATGNWITFVDGDDFVENNFVESILKCIEKNSFDMLIFDYKGFYNSNRKFECKILPIESDRYISKEKNFFQKKMISQYYNGGSPNSIVSSGTTWCKVIKKEILINNSLTFKPGLIKAQDTVFWLNSTEYVTKIYYLGMSLYNYRLSASSISSGKKYIKNSEFEFSKLLSEYYLFIKKFNKDNSYYNALNLRIIQVIMWNIDHNFFNKRNKLKISDRSSSLITLINKEIYRNAINNVNCKLLPKRLRVLHYFIKSNYVNLYFYVYRIYDFLSSIKNRRV</sequence>
<dbReference type="InterPro" id="IPR001173">
    <property type="entry name" value="Glyco_trans_2-like"/>
</dbReference>
<dbReference type="AlphaFoldDB" id="A0AAJ1Q279"/>
<dbReference type="SUPFAM" id="SSF53448">
    <property type="entry name" value="Nucleotide-diphospho-sugar transferases"/>
    <property type="match status" value="1"/>
</dbReference>
<comment type="caution">
    <text evidence="4">The sequence shown here is derived from an EMBL/GenBank/DDBJ whole genome shotgun (WGS) entry which is preliminary data.</text>
</comment>
<name>A0AAJ1Q279_9LACT</name>
<keyword evidence="1 4" id="KW-0328">Glycosyltransferase</keyword>
<dbReference type="PANTHER" id="PTHR22916">
    <property type="entry name" value="GLYCOSYLTRANSFERASE"/>
    <property type="match status" value="1"/>
</dbReference>